<evidence type="ECO:0000256" key="1">
    <source>
        <dbReference type="ARBA" id="ARBA00023015"/>
    </source>
</evidence>
<sequence length="198" mass="22743">MGKFELLKLLITQVEKYYASEDTSKNLDSFLIWLTIENNRNSIILDKINDKTDAENSIEMLNGLLHRYVKMYSKQLLEYSTNLSFEEYSFLATLGGLKSCTKSELIDLMVYEKSTGLEIIKRLIAKKLISEEPNQLDKRSKQITLTDIGNNILIKALVQMEGVSLEFTTALDIAEKSILHRILLKLVNSHRQQPDRAK</sequence>
<evidence type="ECO:0000313" key="5">
    <source>
        <dbReference type="EMBL" id="MBB6002493.1"/>
    </source>
</evidence>
<keyword evidence="6" id="KW-1185">Reference proteome</keyword>
<keyword evidence="3" id="KW-0804">Transcription</keyword>
<evidence type="ECO:0000313" key="6">
    <source>
        <dbReference type="Proteomes" id="UP000524404"/>
    </source>
</evidence>
<reference evidence="5 6" key="1">
    <citation type="submission" date="2020-08" db="EMBL/GenBank/DDBJ databases">
        <title>Functional genomics of gut bacteria from endangered species of beetles.</title>
        <authorList>
            <person name="Carlos-Shanley C."/>
        </authorList>
    </citation>
    <scope>NUCLEOTIDE SEQUENCE [LARGE SCALE GENOMIC DNA]</scope>
    <source>
        <strain evidence="5 6">S00070</strain>
    </source>
</reference>
<dbReference type="AlphaFoldDB" id="A0A841EN90"/>
<dbReference type="InterPro" id="IPR036390">
    <property type="entry name" value="WH_DNA-bd_sf"/>
</dbReference>
<dbReference type="PROSITE" id="PS50995">
    <property type="entry name" value="HTH_MARR_2"/>
    <property type="match status" value="1"/>
</dbReference>
<organism evidence="5 6">
    <name type="scientific">Arcicella rosea</name>
    <dbReference type="NCBI Taxonomy" id="502909"/>
    <lineage>
        <taxon>Bacteria</taxon>
        <taxon>Pseudomonadati</taxon>
        <taxon>Bacteroidota</taxon>
        <taxon>Cytophagia</taxon>
        <taxon>Cytophagales</taxon>
        <taxon>Flectobacillaceae</taxon>
        <taxon>Arcicella</taxon>
    </lineage>
</organism>
<dbReference type="EMBL" id="JACHKT010000006">
    <property type="protein sequence ID" value="MBB6002493.1"/>
    <property type="molecule type" value="Genomic_DNA"/>
</dbReference>
<dbReference type="SUPFAM" id="SSF46785">
    <property type="entry name" value="Winged helix' DNA-binding domain"/>
    <property type="match status" value="1"/>
</dbReference>
<accession>A0A841EN90</accession>
<dbReference type="GO" id="GO:0003700">
    <property type="term" value="F:DNA-binding transcription factor activity"/>
    <property type="evidence" value="ECO:0007669"/>
    <property type="project" value="InterPro"/>
</dbReference>
<proteinExistence type="predicted"/>
<dbReference type="InterPro" id="IPR000835">
    <property type="entry name" value="HTH_MarR-typ"/>
</dbReference>
<name>A0A841EN90_9BACT</name>
<gene>
    <name evidence="5" type="ORF">HNP25_001145</name>
</gene>
<dbReference type="RefSeq" id="WP_184131615.1">
    <property type="nucleotide sequence ID" value="NZ_JACHKT010000006.1"/>
</dbReference>
<dbReference type="PANTHER" id="PTHR42756">
    <property type="entry name" value="TRANSCRIPTIONAL REGULATOR, MARR"/>
    <property type="match status" value="1"/>
</dbReference>
<dbReference type="PANTHER" id="PTHR42756:SF1">
    <property type="entry name" value="TRANSCRIPTIONAL REPRESSOR OF EMRAB OPERON"/>
    <property type="match status" value="1"/>
</dbReference>
<dbReference type="GO" id="GO:0003677">
    <property type="term" value="F:DNA binding"/>
    <property type="evidence" value="ECO:0007669"/>
    <property type="project" value="UniProtKB-KW"/>
</dbReference>
<keyword evidence="2 5" id="KW-0238">DNA-binding</keyword>
<feature type="domain" description="HTH marR-type" evidence="4">
    <location>
        <begin position="58"/>
        <end position="188"/>
    </location>
</feature>
<evidence type="ECO:0000259" key="4">
    <source>
        <dbReference type="PROSITE" id="PS50995"/>
    </source>
</evidence>
<dbReference type="Proteomes" id="UP000524404">
    <property type="component" value="Unassembled WGS sequence"/>
</dbReference>
<evidence type="ECO:0000256" key="3">
    <source>
        <dbReference type="ARBA" id="ARBA00023163"/>
    </source>
</evidence>
<dbReference type="SMART" id="SM00347">
    <property type="entry name" value="HTH_MARR"/>
    <property type="match status" value="1"/>
</dbReference>
<comment type="caution">
    <text evidence="5">The sequence shown here is derived from an EMBL/GenBank/DDBJ whole genome shotgun (WGS) entry which is preliminary data.</text>
</comment>
<evidence type="ECO:0000256" key="2">
    <source>
        <dbReference type="ARBA" id="ARBA00023125"/>
    </source>
</evidence>
<dbReference type="Pfam" id="PF13463">
    <property type="entry name" value="HTH_27"/>
    <property type="match status" value="1"/>
</dbReference>
<keyword evidence="1" id="KW-0805">Transcription regulation</keyword>
<dbReference type="Gene3D" id="1.10.10.10">
    <property type="entry name" value="Winged helix-like DNA-binding domain superfamily/Winged helix DNA-binding domain"/>
    <property type="match status" value="1"/>
</dbReference>
<dbReference type="InterPro" id="IPR036388">
    <property type="entry name" value="WH-like_DNA-bd_sf"/>
</dbReference>
<protein>
    <submittedName>
        <fullName evidence="5">DNA-binding MarR family transcriptional regulator</fullName>
    </submittedName>
</protein>